<dbReference type="RefSeq" id="WP_079491836.1">
    <property type="nucleotide sequence ID" value="NZ_FUZT01000005.1"/>
</dbReference>
<dbReference type="FunFam" id="3.40.50.970:FF:000129">
    <property type="entry name" value="Transketolase"/>
    <property type="match status" value="1"/>
</dbReference>
<dbReference type="Pfam" id="PF02779">
    <property type="entry name" value="Transket_pyr"/>
    <property type="match status" value="1"/>
</dbReference>
<organism evidence="6 7">
    <name type="scientific">Maledivibacter halophilus</name>
    <dbReference type="NCBI Taxonomy" id="36842"/>
    <lineage>
        <taxon>Bacteria</taxon>
        <taxon>Bacillati</taxon>
        <taxon>Bacillota</taxon>
        <taxon>Clostridia</taxon>
        <taxon>Peptostreptococcales</taxon>
        <taxon>Caminicellaceae</taxon>
        <taxon>Maledivibacter</taxon>
    </lineage>
</organism>
<dbReference type="InterPro" id="IPR033248">
    <property type="entry name" value="Transketolase_C"/>
</dbReference>
<evidence type="ECO:0000313" key="7">
    <source>
        <dbReference type="Proteomes" id="UP000190285"/>
    </source>
</evidence>
<dbReference type="InterPro" id="IPR020826">
    <property type="entry name" value="Transketolase_BS"/>
</dbReference>
<dbReference type="STRING" id="36842.SAMN02194393_02349"/>
<dbReference type="InterPro" id="IPR029061">
    <property type="entry name" value="THDP-binding"/>
</dbReference>
<evidence type="ECO:0000259" key="5">
    <source>
        <dbReference type="SMART" id="SM00861"/>
    </source>
</evidence>
<dbReference type="PANTHER" id="PTHR43825">
    <property type="entry name" value="PYRUVATE DEHYDROGENASE E1 COMPONENT"/>
    <property type="match status" value="1"/>
</dbReference>
<keyword evidence="4" id="KW-0786">Thiamine pyrophosphate</keyword>
<keyword evidence="7" id="KW-1185">Reference proteome</keyword>
<name>A0A1T5L2M3_9FIRM</name>
<accession>A0A1T5L2M3</accession>
<dbReference type="InterPro" id="IPR009014">
    <property type="entry name" value="Transketo_C/PFOR_II"/>
</dbReference>
<evidence type="ECO:0000313" key="6">
    <source>
        <dbReference type="EMBL" id="SKC69955.1"/>
    </source>
</evidence>
<reference evidence="6 7" key="1">
    <citation type="submission" date="2017-02" db="EMBL/GenBank/DDBJ databases">
        <authorList>
            <person name="Peterson S.W."/>
        </authorList>
    </citation>
    <scope>NUCLEOTIDE SEQUENCE [LARGE SCALE GENOMIC DNA]</scope>
    <source>
        <strain evidence="6 7">M1</strain>
    </source>
</reference>
<dbReference type="Pfam" id="PF02780">
    <property type="entry name" value="Transketolase_C"/>
    <property type="match status" value="1"/>
</dbReference>
<sequence>MKSPRDVLGDTLVEIGKKNDKIVVLSADLATSTKTIKFMNEFPDRYFNLGICEQNMMSLAGGLASEGYIPVASTFAVFATGRAYDQIRQCIAYSNNNVKIIATHPGLAVGGDGATHQALEDISLMRTIPNMSVLAPSDAVETRSFIKKALEYEGPVYLRVGRAEMANLYSSDHRAEIGKGDILKEGKDITVVAHGIMTYYALLAAEELLKENISLEVINMASIKPLDKKLILSSVKKTGAIVTVEDHSIYGGLGSAVAETVIQNNPVPMEIIGVEDKFGESGNYGELYKKYGLDVKSIKNKIKKFHDRMNLCAKDN</sequence>
<dbReference type="OrthoDB" id="8732661at2"/>
<evidence type="ECO:0000256" key="3">
    <source>
        <dbReference type="ARBA" id="ARBA00022679"/>
    </source>
</evidence>
<dbReference type="GO" id="GO:0016740">
    <property type="term" value="F:transferase activity"/>
    <property type="evidence" value="ECO:0007669"/>
    <property type="project" value="UniProtKB-KW"/>
</dbReference>
<dbReference type="Gene3D" id="3.40.50.970">
    <property type="match status" value="1"/>
</dbReference>
<dbReference type="PROSITE" id="PS00802">
    <property type="entry name" value="TRANSKETOLASE_2"/>
    <property type="match status" value="1"/>
</dbReference>
<dbReference type="Proteomes" id="UP000190285">
    <property type="component" value="Unassembled WGS sequence"/>
</dbReference>
<evidence type="ECO:0000256" key="2">
    <source>
        <dbReference type="ARBA" id="ARBA00007131"/>
    </source>
</evidence>
<keyword evidence="3" id="KW-0808">Transferase</keyword>
<gene>
    <name evidence="6" type="ORF">SAMN02194393_02349</name>
</gene>
<evidence type="ECO:0000256" key="1">
    <source>
        <dbReference type="ARBA" id="ARBA00001964"/>
    </source>
</evidence>
<protein>
    <submittedName>
        <fullName evidence="6">Transketolase</fullName>
    </submittedName>
</protein>
<dbReference type="InterPro" id="IPR051157">
    <property type="entry name" value="PDH/Transketolase"/>
</dbReference>
<dbReference type="Gene3D" id="3.40.50.920">
    <property type="match status" value="1"/>
</dbReference>
<dbReference type="SUPFAM" id="SSF52518">
    <property type="entry name" value="Thiamin diphosphate-binding fold (THDP-binding)"/>
    <property type="match status" value="1"/>
</dbReference>
<dbReference type="SMART" id="SM00861">
    <property type="entry name" value="Transket_pyr"/>
    <property type="match status" value="1"/>
</dbReference>
<dbReference type="CDD" id="cd07033">
    <property type="entry name" value="TPP_PYR_DXS_TK_like"/>
    <property type="match status" value="1"/>
</dbReference>
<feature type="domain" description="Transketolase-like pyrimidine-binding" evidence="5">
    <location>
        <begin position="2"/>
        <end position="168"/>
    </location>
</feature>
<dbReference type="PANTHER" id="PTHR43825:SF1">
    <property type="entry name" value="TRANSKETOLASE-LIKE PYRIMIDINE-BINDING DOMAIN-CONTAINING PROTEIN"/>
    <property type="match status" value="1"/>
</dbReference>
<dbReference type="SUPFAM" id="SSF52922">
    <property type="entry name" value="TK C-terminal domain-like"/>
    <property type="match status" value="1"/>
</dbReference>
<dbReference type="AlphaFoldDB" id="A0A1T5L2M3"/>
<dbReference type="EMBL" id="FUZT01000005">
    <property type="protein sequence ID" value="SKC69955.1"/>
    <property type="molecule type" value="Genomic_DNA"/>
</dbReference>
<proteinExistence type="inferred from homology"/>
<comment type="similarity">
    <text evidence="2">Belongs to the transketolase family.</text>
</comment>
<comment type="cofactor">
    <cofactor evidence="1">
        <name>thiamine diphosphate</name>
        <dbReference type="ChEBI" id="CHEBI:58937"/>
    </cofactor>
</comment>
<evidence type="ECO:0000256" key="4">
    <source>
        <dbReference type="ARBA" id="ARBA00023052"/>
    </source>
</evidence>
<dbReference type="InterPro" id="IPR005475">
    <property type="entry name" value="Transketolase-like_Pyr-bd"/>
</dbReference>